<dbReference type="CDD" id="cd24138">
    <property type="entry name" value="TtcA-like"/>
    <property type="match status" value="1"/>
</dbReference>
<dbReference type="AlphaFoldDB" id="F3ZX39"/>
<evidence type="ECO:0000259" key="2">
    <source>
        <dbReference type="Pfam" id="PF01171"/>
    </source>
</evidence>
<keyword evidence="1" id="KW-0808">Transferase</keyword>
<organism evidence="3 4">
    <name type="scientific">Mahella australiensis (strain DSM 15567 / CIP 107919 / 50-1 BON)</name>
    <dbReference type="NCBI Taxonomy" id="697281"/>
    <lineage>
        <taxon>Bacteria</taxon>
        <taxon>Bacillati</taxon>
        <taxon>Bacillota</taxon>
        <taxon>Clostridia</taxon>
        <taxon>Thermoanaerobacterales</taxon>
        <taxon>Thermoanaerobacterales Family IV. Incertae Sedis</taxon>
        <taxon>Mahella</taxon>
    </lineage>
</organism>
<dbReference type="KEGG" id="mas:Mahau_0271"/>
<dbReference type="eggNOG" id="COG0037">
    <property type="taxonomic scope" value="Bacteria"/>
</dbReference>
<reference evidence="4" key="1">
    <citation type="submission" date="2010-11" db="EMBL/GenBank/DDBJ databases">
        <title>The complete genome of Mahella australiensis DSM 15567.</title>
        <authorList>
            <consortium name="US DOE Joint Genome Institute (JGI-PGF)"/>
            <person name="Lucas S."/>
            <person name="Copeland A."/>
            <person name="Lapidus A."/>
            <person name="Bruce D."/>
            <person name="Goodwin L."/>
            <person name="Pitluck S."/>
            <person name="Kyrpides N."/>
            <person name="Mavromatis K."/>
            <person name="Pagani I."/>
            <person name="Ivanova N."/>
            <person name="Teshima H."/>
            <person name="Brettin T."/>
            <person name="Detter J.C."/>
            <person name="Han C."/>
            <person name="Tapia R."/>
            <person name="Land M."/>
            <person name="Hauser L."/>
            <person name="Markowitz V."/>
            <person name="Cheng J.-F."/>
            <person name="Hugenholtz P."/>
            <person name="Woyke T."/>
            <person name="Wu D."/>
            <person name="Spring S."/>
            <person name="Pukall R."/>
            <person name="Steenblock K."/>
            <person name="Schneider S."/>
            <person name="Klenk H.-P."/>
            <person name="Eisen J.A."/>
        </authorList>
    </citation>
    <scope>NUCLEOTIDE SEQUENCE [LARGE SCALE GENOMIC DNA]</scope>
    <source>
        <strain evidence="4">DSM 15567 / CIP 107919 / 50-1 BON</strain>
    </source>
</reference>
<dbReference type="GO" id="GO:0008033">
    <property type="term" value="P:tRNA processing"/>
    <property type="evidence" value="ECO:0007669"/>
    <property type="project" value="InterPro"/>
</dbReference>
<feature type="domain" description="tRNA(Ile)-lysidine/2-thiocytidine synthase N-terminal" evidence="2">
    <location>
        <begin position="30"/>
        <end position="202"/>
    </location>
</feature>
<evidence type="ECO:0000256" key="1">
    <source>
        <dbReference type="ARBA" id="ARBA00022679"/>
    </source>
</evidence>
<reference evidence="3 4" key="2">
    <citation type="journal article" date="2011" name="Stand. Genomic Sci.">
        <title>Complete genome sequence of Mahella australiensis type strain (50-1 BON).</title>
        <authorList>
            <person name="Sikorski J."/>
            <person name="Teshima H."/>
            <person name="Nolan M."/>
            <person name="Lucas S."/>
            <person name="Hammon N."/>
            <person name="Deshpande S."/>
            <person name="Cheng J.F."/>
            <person name="Pitluck S."/>
            <person name="Liolios K."/>
            <person name="Pagani I."/>
            <person name="Ivanova N."/>
            <person name="Huntemann M."/>
            <person name="Mavromatis K."/>
            <person name="Ovchinikova G."/>
            <person name="Pati A."/>
            <person name="Tapia R."/>
            <person name="Han C."/>
            <person name="Goodwin L."/>
            <person name="Chen A."/>
            <person name="Palaniappan K."/>
            <person name="Land M."/>
            <person name="Hauser L."/>
            <person name="Ngatchou-Djao O.D."/>
            <person name="Rohde M."/>
            <person name="Pukall R."/>
            <person name="Spring S."/>
            <person name="Abt B."/>
            <person name="Goker M."/>
            <person name="Detter J.C."/>
            <person name="Woyke T."/>
            <person name="Bristow J."/>
            <person name="Markowitz V."/>
            <person name="Hugenholtz P."/>
            <person name="Eisen J.A."/>
            <person name="Kyrpides N.C."/>
            <person name="Klenk H.P."/>
            <person name="Lapidus A."/>
        </authorList>
    </citation>
    <scope>NUCLEOTIDE SEQUENCE [LARGE SCALE GENOMIC DNA]</scope>
    <source>
        <strain evidence="4">DSM 15567 / CIP 107919 / 50-1 BON</strain>
    </source>
</reference>
<dbReference type="GO" id="GO:0016740">
    <property type="term" value="F:transferase activity"/>
    <property type="evidence" value="ECO:0007669"/>
    <property type="project" value="UniProtKB-KW"/>
</dbReference>
<dbReference type="RefSeq" id="WP_013779921.1">
    <property type="nucleotide sequence ID" value="NC_015520.1"/>
</dbReference>
<dbReference type="PIRSF" id="PIRSF004976">
    <property type="entry name" value="ATPase_YdaO"/>
    <property type="match status" value="1"/>
</dbReference>
<name>F3ZX39_MAHA5</name>
<sequence>MIDGEYVQRILGRVRKAVQDFDMIDEGDRIAVGVSAGKDSLTLLYAMSRLASFYPKRFEAIGITVDQGFPGADFALIQEFCDRLGVEYHVVPSNIKEVVFDIKKEHNPCSLCANLRRGMLNTAARRLGCNKVALAHHRDDAIETFFLSLFYEGRIYCFDPKVYLTRSGITVIRPLIYIKEAETKGMARRLQFPVITNPCPANGKTQREEMKRFVDGLSAFGPQTKDLVFNAIRRKLWMER</sequence>
<dbReference type="Proteomes" id="UP000008457">
    <property type="component" value="Chromosome"/>
</dbReference>
<accession>F3ZX39</accession>
<dbReference type="Pfam" id="PF01171">
    <property type="entry name" value="ATP_bind_3"/>
    <property type="match status" value="1"/>
</dbReference>
<gene>
    <name evidence="3" type="ordered locus">Mahau_0271</name>
</gene>
<dbReference type="EMBL" id="CP002360">
    <property type="protein sequence ID" value="AEE95488.1"/>
    <property type="molecule type" value="Genomic_DNA"/>
</dbReference>
<dbReference type="Gene3D" id="3.40.50.620">
    <property type="entry name" value="HUPs"/>
    <property type="match status" value="1"/>
</dbReference>
<dbReference type="SUPFAM" id="SSF52402">
    <property type="entry name" value="Adenine nucleotide alpha hydrolases-like"/>
    <property type="match status" value="1"/>
</dbReference>
<dbReference type="InterPro" id="IPR035107">
    <property type="entry name" value="tRNA_thiolation_TtcA_Ctu1"/>
</dbReference>
<dbReference type="InterPro" id="IPR011063">
    <property type="entry name" value="TilS/TtcA_N"/>
</dbReference>
<dbReference type="PANTHER" id="PTHR43686:SF1">
    <property type="entry name" value="AMINOTRAN_5 DOMAIN-CONTAINING PROTEIN"/>
    <property type="match status" value="1"/>
</dbReference>
<dbReference type="HOGENOM" id="CLU_026481_5_2_9"/>
<dbReference type="STRING" id="697281.Mahau_0271"/>
<evidence type="ECO:0000313" key="4">
    <source>
        <dbReference type="Proteomes" id="UP000008457"/>
    </source>
</evidence>
<evidence type="ECO:0000313" key="3">
    <source>
        <dbReference type="EMBL" id="AEE95488.1"/>
    </source>
</evidence>
<dbReference type="InterPro" id="IPR014729">
    <property type="entry name" value="Rossmann-like_a/b/a_fold"/>
</dbReference>
<protein>
    <submittedName>
        <fullName evidence="3">PP-loop domain protein</fullName>
    </submittedName>
</protein>
<proteinExistence type="predicted"/>
<dbReference type="PANTHER" id="PTHR43686">
    <property type="entry name" value="SULFURTRANSFERASE-RELATED"/>
    <property type="match status" value="1"/>
</dbReference>
<keyword evidence="4" id="KW-1185">Reference proteome</keyword>